<dbReference type="AlphaFoldDB" id="A0A2D6LZU8"/>
<dbReference type="PANTHER" id="PTHR43366:SF1">
    <property type="entry name" value="PYRUVATE SYNTHASE SUBUNIT PORC"/>
    <property type="match status" value="1"/>
</dbReference>
<reference evidence="6" key="1">
    <citation type="submission" date="2017-09" db="EMBL/GenBank/DDBJ databases">
        <title>The Reconstruction of 2,631 Draft Metagenome-Assembled Genomes from the Global Oceans.</title>
        <authorList>
            <person name="Tully B.J."/>
            <person name="Graham E.D."/>
            <person name="Heidelberg J.F."/>
        </authorList>
    </citation>
    <scope>NUCLEOTIDE SEQUENCE [LARGE SCALE GENOMIC DNA]</scope>
</reference>
<proteinExistence type="predicted"/>
<dbReference type="Pfam" id="PF01558">
    <property type="entry name" value="POR"/>
    <property type="match status" value="1"/>
</dbReference>
<dbReference type="EC" id="1.2.7.1" evidence="1"/>
<gene>
    <name evidence="5" type="ORF">CL943_00165</name>
</gene>
<accession>A0A2D6LZU8</accession>
<dbReference type="GO" id="GO:0019164">
    <property type="term" value="F:pyruvate synthase activity"/>
    <property type="evidence" value="ECO:0007669"/>
    <property type="project" value="UniProtKB-EC"/>
</dbReference>
<keyword evidence="5" id="KW-0670">Pyruvate</keyword>
<protein>
    <recommendedName>
        <fullName evidence="1">pyruvate synthase</fullName>
        <ecNumber evidence="1">1.2.7.1</ecNumber>
    </recommendedName>
</protein>
<feature type="domain" description="Pyruvate/ketoisovalerate oxidoreductase catalytic" evidence="4">
    <location>
        <begin position="10"/>
        <end position="171"/>
    </location>
</feature>
<name>A0A2D6LZU8_9ARCH</name>
<dbReference type="InterPro" id="IPR011894">
    <property type="entry name" value="PorC_KorC"/>
</dbReference>
<evidence type="ECO:0000256" key="1">
    <source>
        <dbReference type="ARBA" id="ARBA00012822"/>
    </source>
</evidence>
<comment type="caution">
    <text evidence="5">The sequence shown here is derived from an EMBL/GenBank/DDBJ whole genome shotgun (WGS) entry which is preliminary data.</text>
</comment>
<dbReference type="SUPFAM" id="SSF53323">
    <property type="entry name" value="Pyruvate-ferredoxin oxidoreductase, PFOR, domain III"/>
    <property type="match status" value="1"/>
</dbReference>
<dbReference type="Proteomes" id="UP000226592">
    <property type="component" value="Unassembled WGS sequence"/>
</dbReference>
<dbReference type="NCBIfam" id="TIGR02175">
    <property type="entry name" value="PorC_KorC"/>
    <property type="match status" value="1"/>
</dbReference>
<dbReference type="Gene3D" id="3.40.920.10">
    <property type="entry name" value="Pyruvate-ferredoxin oxidoreductase, PFOR, domain III"/>
    <property type="match status" value="1"/>
</dbReference>
<evidence type="ECO:0000256" key="2">
    <source>
        <dbReference type="ARBA" id="ARBA00023002"/>
    </source>
</evidence>
<dbReference type="EMBL" id="NZBU01000001">
    <property type="protein sequence ID" value="MAG21705.1"/>
    <property type="molecule type" value="Genomic_DNA"/>
</dbReference>
<dbReference type="NCBIfam" id="NF006321">
    <property type="entry name" value="PRK08534.1"/>
    <property type="match status" value="1"/>
</dbReference>
<comment type="catalytic activity">
    <reaction evidence="3">
        <text>2 oxidized [2Fe-2S]-[ferredoxin] + pyruvate + CoA = 2 reduced [2Fe-2S]-[ferredoxin] + acetyl-CoA + CO2 + H(+)</text>
        <dbReference type="Rhea" id="RHEA:12765"/>
        <dbReference type="Rhea" id="RHEA-COMP:10000"/>
        <dbReference type="Rhea" id="RHEA-COMP:10001"/>
        <dbReference type="ChEBI" id="CHEBI:15361"/>
        <dbReference type="ChEBI" id="CHEBI:15378"/>
        <dbReference type="ChEBI" id="CHEBI:16526"/>
        <dbReference type="ChEBI" id="CHEBI:33737"/>
        <dbReference type="ChEBI" id="CHEBI:33738"/>
        <dbReference type="ChEBI" id="CHEBI:57287"/>
        <dbReference type="ChEBI" id="CHEBI:57288"/>
        <dbReference type="EC" id="1.2.7.1"/>
    </reaction>
</comment>
<sequence>MREIRFHGRGGQGAVTSSQVLAIAAFHDGKYTQAFPNFGVERTGAPVESYTRISENPINVRQHVYTPDYAIVLDPSLMANIDVAKGVGKDGMILVNSNKSPKELGLEKFNAKTIDITEVALKVIGKPFVNIAALGAFAAMSEEVSLGALNKAIEEKFAAKGRVSDLNKEACKILFEKAKEVKG</sequence>
<dbReference type="InterPro" id="IPR051626">
    <property type="entry name" value="Oxidoreductase_gamma_subunit"/>
</dbReference>
<evidence type="ECO:0000313" key="5">
    <source>
        <dbReference type="EMBL" id="MAG21705.1"/>
    </source>
</evidence>
<evidence type="ECO:0000256" key="3">
    <source>
        <dbReference type="ARBA" id="ARBA00049357"/>
    </source>
</evidence>
<organism evidence="5 6">
    <name type="scientific">Candidatus Iainarchaeum sp</name>
    <dbReference type="NCBI Taxonomy" id="3101447"/>
    <lineage>
        <taxon>Archaea</taxon>
        <taxon>Candidatus Iainarchaeota</taxon>
        <taxon>Candidatus Iainarchaeia</taxon>
        <taxon>Candidatus Iainarchaeales</taxon>
        <taxon>Candidatus Iainarchaeaceae</taxon>
        <taxon>Candidatus Iainarchaeum</taxon>
    </lineage>
</organism>
<dbReference type="InterPro" id="IPR002869">
    <property type="entry name" value="Pyrv_flavodox_OxRed_cen"/>
</dbReference>
<evidence type="ECO:0000313" key="6">
    <source>
        <dbReference type="Proteomes" id="UP000226592"/>
    </source>
</evidence>
<dbReference type="PANTHER" id="PTHR43366">
    <property type="entry name" value="PYRUVATE SYNTHASE SUBUNIT PORC"/>
    <property type="match status" value="1"/>
</dbReference>
<keyword evidence="2 5" id="KW-0560">Oxidoreductase</keyword>
<evidence type="ECO:0000259" key="4">
    <source>
        <dbReference type="Pfam" id="PF01558"/>
    </source>
</evidence>
<dbReference type="InterPro" id="IPR019752">
    <property type="entry name" value="Pyrv/ketoisovalerate_OxRed_cat"/>
</dbReference>